<evidence type="ECO:0000313" key="3">
    <source>
        <dbReference type="Proteomes" id="UP000316921"/>
    </source>
</evidence>
<dbReference type="RefSeq" id="WP_145069399.1">
    <property type="nucleotide sequence ID" value="NZ_CP036287.1"/>
</dbReference>
<dbReference type="EMBL" id="CP036287">
    <property type="protein sequence ID" value="QDU69476.1"/>
    <property type="molecule type" value="Genomic_DNA"/>
</dbReference>
<keyword evidence="1" id="KW-0812">Transmembrane</keyword>
<gene>
    <name evidence="2" type="ORF">Pla133_45960</name>
</gene>
<sequence>MALVDISCGSRAGVLRVGLIVVVALGVLVVAGVVVAQRAAAVEPWYRASTGPLGPETMVDLREKHGPVVFSPAARIALPQGLPARLDAKWTWRVGDGDWMPLPFEGTRFVGTTDGGDDLVRTVTTGRLDGCAAIERGFGGGTLPLREVESALILCELDGRLALRPWLRCRLGGEFEAATTLTLLDEAGIEPLALPETHALPTVASAGIEAQWTPDVTGRAFEGLFELRLVDRSLPLDERVPLLVRLELTCDGLPDGRD</sequence>
<reference evidence="2 3" key="1">
    <citation type="submission" date="2019-02" db="EMBL/GenBank/DDBJ databases">
        <title>Deep-cultivation of Planctomycetes and their phenomic and genomic characterization uncovers novel biology.</title>
        <authorList>
            <person name="Wiegand S."/>
            <person name="Jogler M."/>
            <person name="Boedeker C."/>
            <person name="Pinto D."/>
            <person name="Vollmers J."/>
            <person name="Rivas-Marin E."/>
            <person name="Kohn T."/>
            <person name="Peeters S.H."/>
            <person name="Heuer A."/>
            <person name="Rast P."/>
            <person name="Oberbeckmann S."/>
            <person name="Bunk B."/>
            <person name="Jeske O."/>
            <person name="Meyerdierks A."/>
            <person name="Storesund J.E."/>
            <person name="Kallscheuer N."/>
            <person name="Luecker S."/>
            <person name="Lage O.M."/>
            <person name="Pohl T."/>
            <person name="Merkel B.J."/>
            <person name="Hornburger P."/>
            <person name="Mueller R.-W."/>
            <person name="Bruemmer F."/>
            <person name="Labrenz M."/>
            <person name="Spormann A.M."/>
            <person name="Op den Camp H."/>
            <person name="Overmann J."/>
            <person name="Amann R."/>
            <person name="Jetten M.S.M."/>
            <person name="Mascher T."/>
            <person name="Medema M.H."/>
            <person name="Devos D.P."/>
            <person name="Kaster A.-K."/>
            <person name="Ovreas L."/>
            <person name="Rohde M."/>
            <person name="Galperin M.Y."/>
            <person name="Jogler C."/>
        </authorList>
    </citation>
    <scope>NUCLEOTIDE SEQUENCE [LARGE SCALE GENOMIC DNA]</scope>
    <source>
        <strain evidence="2 3">Pla133</strain>
    </source>
</reference>
<keyword evidence="3" id="KW-1185">Reference proteome</keyword>
<organism evidence="2 3">
    <name type="scientific">Engelhardtia mirabilis</name>
    <dbReference type="NCBI Taxonomy" id="2528011"/>
    <lineage>
        <taxon>Bacteria</taxon>
        <taxon>Pseudomonadati</taxon>
        <taxon>Planctomycetota</taxon>
        <taxon>Planctomycetia</taxon>
        <taxon>Planctomycetia incertae sedis</taxon>
        <taxon>Engelhardtia</taxon>
    </lineage>
</organism>
<evidence type="ECO:0000256" key="1">
    <source>
        <dbReference type="SAM" id="Phobius"/>
    </source>
</evidence>
<proteinExistence type="predicted"/>
<dbReference type="Proteomes" id="UP000316921">
    <property type="component" value="Chromosome"/>
</dbReference>
<keyword evidence="1" id="KW-0472">Membrane</keyword>
<feature type="transmembrane region" description="Helical" evidence="1">
    <location>
        <begin position="12"/>
        <end position="36"/>
    </location>
</feature>
<name>A0A518BR75_9BACT</name>
<dbReference type="KEGG" id="pbap:Pla133_45960"/>
<accession>A0A518BR75</accession>
<keyword evidence="1" id="KW-1133">Transmembrane helix</keyword>
<protein>
    <submittedName>
        <fullName evidence="2">Uncharacterized protein</fullName>
    </submittedName>
</protein>
<dbReference type="AlphaFoldDB" id="A0A518BR75"/>
<evidence type="ECO:0000313" key="2">
    <source>
        <dbReference type="EMBL" id="QDU69476.1"/>
    </source>
</evidence>